<gene>
    <name evidence="1" type="ORF">M5K25_011117</name>
</gene>
<dbReference type="AlphaFoldDB" id="A0ABD0V1Z6"/>
<evidence type="ECO:0000313" key="1">
    <source>
        <dbReference type="EMBL" id="KAL0919049.1"/>
    </source>
</evidence>
<dbReference type="Proteomes" id="UP001552299">
    <property type="component" value="Unassembled WGS sequence"/>
</dbReference>
<keyword evidence="2" id="KW-1185">Reference proteome</keyword>
<organism evidence="1 2">
    <name type="scientific">Dendrobium thyrsiflorum</name>
    <name type="common">Pinecone-like raceme dendrobium</name>
    <name type="synonym">Orchid</name>
    <dbReference type="NCBI Taxonomy" id="117978"/>
    <lineage>
        <taxon>Eukaryota</taxon>
        <taxon>Viridiplantae</taxon>
        <taxon>Streptophyta</taxon>
        <taxon>Embryophyta</taxon>
        <taxon>Tracheophyta</taxon>
        <taxon>Spermatophyta</taxon>
        <taxon>Magnoliopsida</taxon>
        <taxon>Liliopsida</taxon>
        <taxon>Asparagales</taxon>
        <taxon>Orchidaceae</taxon>
        <taxon>Epidendroideae</taxon>
        <taxon>Malaxideae</taxon>
        <taxon>Dendrobiinae</taxon>
        <taxon>Dendrobium</taxon>
    </lineage>
</organism>
<protein>
    <submittedName>
        <fullName evidence="1">Uncharacterized protein</fullName>
    </submittedName>
</protein>
<dbReference type="EMBL" id="JANQDX010000009">
    <property type="protein sequence ID" value="KAL0919049.1"/>
    <property type="molecule type" value="Genomic_DNA"/>
</dbReference>
<name>A0ABD0V1Z6_DENTH</name>
<proteinExistence type="predicted"/>
<reference evidence="1 2" key="1">
    <citation type="journal article" date="2024" name="Plant Biotechnol. J.">
        <title>Dendrobium thyrsiflorum genome and its molecular insights into genes involved in important horticultural traits.</title>
        <authorList>
            <person name="Chen B."/>
            <person name="Wang J.Y."/>
            <person name="Zheng P.J."/>
            <person name="Li K.L."/>
            <person name="Liang Y.M."/>
            <person name="Chen X.F."/>
            <person name="Zhang C."/>
            <person name="Zhao X."/>
            <person name="He X."/>
            <person name="Zhang G.Q."/>
            <person name="Liu Z.J."/>
            <person name="Xu Q."/>
        </authorList>
    </citation>
    <scope>NUCLEOTIDE SEQUENCE [LARGE SCALE GENOMIC DNA]</scope>
    <source>
        <strain evidence="1">GZMU011</strain>
    </source>
</reference>
<accession>A0ABD0V1Z6</accession>
<comment type="caution">
    <text evidence="1">The sequence shown here is derived from an EMBL/GenBank/DDBJ whole genome shotgun (WGS) entry which is preliminary data.</text>
</comment>
<sequence>MAREGLDRGYSVGKAEGRVGFDLEQNRGYWRTEESFWRQGSVGRAGSATTREGTDGITRALEKIKLDLRLGREANRLGLRQGSTRDERRMALVTAVVGSVEQRKWNQEALACIESRDATKTAPDSARFPLIFGFLRLIRETNLCISAKSLHELRLDESIENYESASCTIRSDSASRALVASSSSNILGFLRIARATAILCF</sequence>
<evidence type="ECO:0000313" key="2">
    <source>
        <dbReference type="Proteomes" id="UP001552299"/>
    </source>
</evidence>